<organism evidence="2 3">
    <name type="scientific">Ceriporiopsis subvermispora (strain B)</name>
    <name type="common">White-rot fungus</name>
    <name type="synonym">Gelatoporia subvermispora</name>
    <dbReference type="NCBI Taxonomy" id="914234"/>
    <lineage>
        <taxon>Eukaryota</taxon>
        <taxon>Fungi</taxon>
        <taxon>Dikarya</taxon>
        <taxon>Basidiomycota</taxon>
        <taxon>Agaricomycotina</taxon>
        <taxon>Agaricomycetes</taxon>
        <taxon>Polyporales</taxon>
        <taxon>Gelatoporiaceae</taxon>
        <taxon>Gelatoporia</taxon>
    </lineage>
</organism>
<keyword evidence="1" id="KW-1133">Transmembrane helix</keyword>
<keyword evidence="3" id="KW-1185">Reference proteome</keyword>
<feature type="transmembrane region" description="Helical" evidence="1">
    <location>
        <begin position="20"/>
        <end position="41"/>
    </location>
</feature>
<proteinExistence type="predicted"/>
<protein>
    <submittedName>
        <fullName evidence="2">Uncharacterized protein</fullName>
    </submittedName>
</protein>
<keyword evidence="1" id="KW-0812">Transmembrane</keyword>
<gene>
    <name evidence="2" type="ORF">CERSUDRAFT_77086</name>
</gene>
<dbReference type="EMBL" id="KB445809">
    <property type="protein sequence ID" value="EMD32695.1"/>
    <property type="molecule type" value="Genomic_DNA"/>
</dbReference>
<feature type="transmembrane region" description="Helical" evidence="1">
    <location>
        <begin position="129"/>
        <end position="148"/>
    </location>
</feature>
<keyword evidence="1" id="KW-0472">Membrane</keyword>
<accession>M2QKM4</accession>
<dbReference type="AlphaFoldDB" id="M2QKM4"/>
<dbReference type="STRING" id="914234.M2QKM4"/>
<dbReference type="Proteomes" id="UP000016930">
    <property type="component" value="Unassembled WGS sequence"/>
</dbReference>
<sequence>MSVAPGTFGRSDVPPLDNTMGAMLVGVLLWGITCAQAYHYYTASAVCLRPLRQLSDAIVQHYDDRGILRMIVLTTFLLDTSHQALVCHTIYTYLITWYNNPLNLLRVVWSLEAQIPVTVFHMESLALNTYGMCLIFFQSLTYGIQYFTQSPSTRKRYDSFLDIGRDISYAYTLGAVGVAANVAISASLILLLFTSRACLPTTNHIIQRLIIFNITTGLPASGHEFTLDDVWLFCVLNIRQRLRDALPCTVALENVQFATVTNEANTSRVLMTHNNMGMATEVLSNVGI</sequence>
<name>M2QKM4_CERS8</name>
<dbReference type="OrthoDB" id="3263055at2759"/>
<dbReference type="HOGENOM" id="CLU_046025_5_0_1"/>
<feature type="transmembrane region" description="Helical" evidence="1">
    <location>
        <begin position="169"/>
        <end position="193"/>
    </location>
</feature>
<evidence type="ECO:0000313" key="3">
    <source>
        <dbReference type="Proteomes" id="UP000016930"/>
    </source>
</evidence>
<reference evidence="2 3" key="1">
    <citation type="journal article" date="2012" name="Proc. Natl. Acad. Sci. U.S.A.">
        <title>Comparative genomics of Ceriporiopsis subvermispora and Phanerochaete chrysosporium provide insight into selective ligninolysis.</title>
        <authorList>
            <person name="Fernandez-Fueyo E."/>
            <person name="Ruiz-Duenas F.J."/>
            <person name="Ferreira P."/>
            <person name="Floudas D."/>
            <person name="Hibbett D.S."/>
            <person name="Canessa P."/>
            <person name="Larrondo L.F."/>
            <person name="James T.Y."/>
            <person name="Seelenfreund D."/>
            <person name="Lobos S."/>
            <person name="Polanco R."/>
            <person name="Tello M."/>
            <person name="Honda Y."/>
            <person name="Watanabe T."/>
            <person name="Watanabe T."/>
            <person name="Ryu J.S."/>
            <person name="Kubicek C.P."/>
            <person name="Schmoll M."/>
            <person name="Gaskell J."/>
            <person name="Hammel K.E."/>
            <person name="St John F.J."/>
            <person name="Vanden Wymelenberg A."/>
            <person name="Sabat G."/>
            <person name="Splinter BonDurant S."/>
            <person name="Syed K."/>
            <person name="Yadav J.S."/>
            <person name="Doddapaneni H."/>
            <person name="Subramanian V."/>
            <person name="Lavin J.L."/>
            <person name="Oguiza J.A."/>
            <person name="Perez G."/>
            <person name="Pisabarro A.G."/>
            <person name="Ramirez L."/>
            <person name="Santoyo F."/>
            <person name="Master E."/>
            <person name="Coutinho P.M."/>
            <person name="Henrissat B."/>
            <person name="Lombard V."/>
            <person name="Magnuson J.K."/>
            <person name="Kuees U."/>
            <person name="Hori C."/>
            <person name="Igarashi K."/>
            <person name="Samejima M."/>
            <person name="Held B.W."/>
            <person name="Barry K.W."/>
            <person name="LaButti K.M."/>
            <person name="Lapidus A."/>
            <person name="Lindquist E.A."/>
            <person name="Lucas S.M."/>
            <person name="Riley R."/>
            <person name="Salamov A.A."/>
            <person name="Hoffmeister D."/>
            <person name="Schwenk D."/>
            <person name="Hadar Y."/>
            <person name="Yarden O."/>
            <person name="de Vries R.P."/>
            <person name="Wiebenga A."/>
            <person name="Stenlid J."/>
            <person name="Eastwood D."/>
            <person name="Grigoriev I.V."/>
            <person name="Berka R.M."/>
            <person name="Blanchette R.A."/>
            <person name="Kersten P."/>
            <person name="Martinez A.T."/>
            <person name="Vicuna R."/>
            <person name="Cullen D."/>
        </authorList>
    </citation>
    <scope>NUCLEOTIDE SEQUENCE [LARGE SCALE GENOMIC DNA]</scope>
    <source>
        <strain evidence="2 3">B</strain>
    </source>
</reference>
<evidence type="ECO:0000256" key="1">
    <source>
        <dbReference type="SAM" id="Phobius"/>
    </source>
</evidence>
<evidence type="ECO:0000313" key="2">
    <source>
        <dbReference type="EMBL" id="EMD32695.1"/>
    </source>
</evidence>